<proteinExistence type="predicted"/>
<evidence type="ECO:0000313" key="2">
    <source>
        <dbReference type="EMBL" id="RGQ52036.1"/>
    </source>
</evidence>
<evidence type="ECO:0000313" key="5">
    <source>
        <dbReference type="Proteomes" id="UP000286271"/>
    </source>
</evidence>
<dbReference type="Proteomes" id="UP000286271">
    <property type="component" value="Unassembled WGS sequence"/>
</dbReference>
<comment type="caution">
    <text evidence="2">The sequence shown here is derived from an EMBL/GenBank/DDBJ whole genome shotgun (WGS) entry which is preliminary data.</text>
</comment>
<name>A0A3R5W0M2_9FIRM</name>
<dbReference type="EMBL" id="QRTF01000007">
    <property type="protein sequence ID" value="RGQ52036.1"/>
    <property type="molecule type" value="Genomic_DNA"/>
</dbReference>
<dbReference type="AlphaFoldDB" id="A0A3R5W0M2"/>
<dbReference type="Proteomes" id="UP000283738">
    <property type="component" value="Unassembled WGS sequence"/>
</dbReference>
<accession>A0A3R5W0M2</accession>
<sequence length="453" mass="52257">MEKKIVGLNTYFKSLEYENFDEYEFSARISLLDYDAVVINAEYLITCYSTSYDSSYQNKPCLSDYNSAQIVEDFKKIEGQIKELLKQGRNVFVLMGNNDNCYIYTGEKQYSGTGRNARQTNIVREFNAYSFLPIKLNVTEVVGERIDICCSSPYRDFFTNTRTCYYYASYFSVAENSTILGKIKGTDKVVAAVIPYGSGKIVLLPQIYEEEEYKTEDVWKENGKKYLDSLFELNRRLKITDEEMDLPGWAQNIYILDEKVKLKKQNTIENKIAKLEKELDKERIAVQEVQKYKLLLTSSGTTLEEIVKQVLDELGFTILEAEKGRSDIIAKYGEVAIVAEIKGVTKSAAEKHAAQLEKWVAQYIEENEVSPKGMLIVNGFCDMPLNERLEDVFPQQMLKYCVSRGHVLLTSTQLLCLYIEVCKNPICKEERITELLSCVGKYERYREIKDYLK</sequence>
<reference evidence="4 5" key="1">
    <citation type="submission" date="2018-08" db="EMBL/GenBank/DDBJ databases">
        <title>A genome reference for cultivated species of the human gut microbiota.</title>
        <authorList>
            <person name="Zou Y."/>
            <person name="Xue W."/>
            <person name="Luo G."/>
        </authorList>
    </citation>
    <scope>NUCLEOTIDE SEQUENCE [LARGE SCALE GENOMIC DNA]</scope>
    <source>
        <strain evidence="2 4">AF28-15</strain>
        <strain evidence="3 5">AM27-11</strain>
    </source>
</reference>
<organism evidence="2 4">
    <name type="scientific">Roseburia inulinivorans</name>
    <dbReference type="NCBI Taxonomy" id="360807"/>
    <lineage>
        <taxon>Bacteria</taxon>
        <taxon>Bacillati</taxon>
        <taxon>Bacillota</taxon>
        <taxon>Clostridia</taxon>
        <taxon>Lachnospirales</taxon>
        <taxon>Lachnospiraceae</taxon>
        <taxon>Roseburia</taxon>
    </lineage>
</organism>
<dbReference type="RefSeq" id="WP_055233137.1">
    <property type="nucleotide sequence ID" value="NZ_CATWND010000007.1"/>
</dbReference>
<evidence type="ECO:0000256" key="1">
    <source>
        <dbReference type="SAM" id="Coils"/>
    </source>
</evidence>
<dbReference type="EMBL" id="QSKW01000019">
    <property type="protein sequence ID" value="RHE96304.1"/>
    <property type="molecule type" value="Genomic_DNA"/>
</dbReference>
<feature type="coiled-coil region" evidence="1">
    <location>
        <begin position="265"/>
        <end position="292"/>
    </location>
</feature>
<keyword evidence="1" id="KW-0175">Coiled coil</keyword>
<evidence type="ECO:0000313" key="4">
    <source>
        <dbReference type="Proteomes" id="UP000283738"/>
    </source>
</evidence>
<protein>
    <submittedName>
        <fullName evidence="2">Uncharacterized protein</fullName>
    </submittedName>
</protein>
<evidence type="ECO:0000313" key="3">
    <source>
        <dbReference type="EMBL" id="RHE96304.1"/>
    </source>
</evidence>
<gene>
    <name evidence="3" type="ORF">DW707_11865</name>
    <name evidence="2" type="ORF">DWY96_05070</name>
</gene>